<dbReference type="PANTHER" id="PTHR45947:SF3">
    <property type="entry name" value="SULFOQUINOVOSYL TRANSFERASE SQD2"/>
    <property type="match status" value="1"/>
</dbReference>
<evidence type="ECO:0000259" key="4">
    <source>
        <dbReference type="Pfam" id="PF00534"/>
    </source>
</evidence>
<evidence type="ECO:0000256" key="1">
    <source>
        <dbReference type="ARBA" id="ARBA00022676"/>
    </source>
</evidence>
<dbReference type="Pfam" id="PF00534">
    <property type="entry name" value="Glycos_transf_1"/>
    <property type="match status" value="1"/>
</dbReference>
<evidence type="ECO:0000256" key="3">
    <source>
        <dbReference type="SAM" id="MobiDB-lite"/>
    </source>
</evidence>
<sequence length="408" mass="44024">MRIAMVSEHASPLTPPGGPDAGGQNVHVDHLGRALADRGHEVTVWTRKDDPGLPDAVPHAPGVTVRHVAAGPARPVPKDQLVPHLPEFARTLRRAWTTDPPDVVHAHFWMSGLVALSAAEDRDIPVVQTFHALGHVKRRHQGAEDSSPAGRISAERVIATRADRVLATCTDEMFELARLGAPRRRIRIIPCGVDTEIFTPQGTASPRGERPRLLAVGRLVRRKGVDEIIEALRGVPGAELVVAGGAPRATLGSDPDAVRLRERAVRARVADRVEFLGTVPRAEMPALLRSADVVVCVPWYEPFGMVPLEAMACGRAVVAGAVGGMADTVVDQVTGLHVPPRRPRELAVTLRHLLRNPAMLEAFGTAGRDRALARYDWSRIAAATADNYEQVLTARAGQGARQMAEARR</sequence>
<dbReference type="InterPro" id="IPR001296">
    <property type="entry name" value="Glyco_trans_1"/>
</dbReference>
<evidence type="ECO:0000313" key="6">
    <source>
        <dbReference type="EMBL" id="GEL17318.1"/>
    </source>
</evidence>
<keyword evidence="7" id="KW-1185">Reference proteome</keyword>
<keyword evidence="2 6" id="KW-0808">Transferase</keyword>
<feature type="region of interest" description="Disordered" evidence="3">
    <location>
        <begin position="1"/>
        <end position="24"/>
    </location>
</feature>
<dbReference type="Gene3D" id="3.40.50.2000">
    <property type="entry name" value="Glycogen Phosphorylase B"/>
    <property type="match status" value="2"/>
</dbReference>
<comment type="caution">
    <text evidence="6">The sequence shown here is derived from an EMBL/GenBank/DDBJ whole genome shotgun (WGS) entry which is preliminary data.</text>
</comment>
<feature type="domain" description="Glycosyltransferase subfamily 4-like N-terminal" evidence="5">
    <location>
        <begin position="22"/>
        <end position="196"/>
    </location>
</feature>
<name>A0A511D338_9PSEU</name>
<dbReference type="RefSeq" id="WP_028930518.1">
    <property type="nucleotide sequence ID" value="NZ_AUII01000011.1"/>
</dbReference>
<protein>
    <submittedName>
        <fullName evidence="6">Glycosyl transferase</fullName>
    </submittedName>
</protein>
<dbReference type="PANTHER" id="PTHR45947">
    <property type="entry name" value="SULFOQUINOVOSYL TRANSFERASE SQD2"/>
    <property type="match status" value="1"/>
</dbReference>
<dbReference type="GO" id="GO:0016758">
    <property type="term" value="F:hexosyltransferase activity"/>
    <property type="evidence" value="ECO:0007669"/>
    <property type="project" value="TreeGrafter"/>
</dbReference>
<dbReference type="Pfam" id="PF13439">
    <property type="entry name" value="Glyco_transf_4"/>
    <property type="match status" value="1"/>
</dbReference>
<evidence type="ECO:0000259" key="5">
    <source>
        <dbReference type="Pfam" id="PF13439"/>
    </source>
</evidence>
<dbReference type="STRING" id="1123024.GCA_000423625_02793"/>
<proteinExistence type="predicted"/>
<reference evidence="6 7" key="1">
    <citation type="submission" date="2019-07" db="EMBL/GenBank/DDBJ databases">
        <title>Whole genome shotgun sequence of Pseudonocardia asaccharolytica NBRC 16224.</title>
        <authorList>
            <person name="Hosoyama A."/>
            <person name="Uohara A."/>
            <person name="Ohji S."/>
            <person name="Ichikawa N."/>
        </authorList>
    </citation>
    <scope>NUCLEOTIDE SEQUENCE [LARGE SCALE GENOMIC DNA]</scope>
    <source>
        <strain evidence="6 7">NBRC 16224</strain>
    </source>
</reference>
<keyword evidence="1" id="KW-0328">Glycosyltransferase</keyword>
<evidence type="ECO:0000313" key="7">
    <source>
        <dbReference type="Proteomes" id="UP000321328"/>
    </source>
</evidence>
<organism evidence="6 7">
    <name type="scientific">Pseudonocardia asaccharolytica DSM 44247 = NBRC 16224</name>
    <dbReference type="NCBI Taxonomy" id="1123024"/>
    <lineage>
        <taxon>Bacteria</taxon>
        <taxon>Bacillati</taxon>
        <taxon>Actinomycetota</taxon>
        <taxon>Actinomycetes</taxon>
        <taxon>Pseudonocardiales</taxon>
        <taxon>Pseudonocardiaceae</taxon>
        <taxon>Pseudonocardia</taxon>
    </lineage>
</organism>
<feature type="domain" description="Glycosyl transferase family 1" evidence="4">
    <location>
        <begin position="208"/>
        <end position="369"/>
    </location>
</feature>
<dbReference type="GO" id="GO:1901137">
    <property type="term" value="P:carbohydrate derivative biosynthetic process"/>
    <property type="evidence" value="ECO:0007669"/>
    <property type="project" value="UniProtKB-ARBA"/>
</dbReference>
<evidence type="ECO:0000256" key="2">
    <source>
        <dbReference type="ARBA" id="ARBA00022679"/>
    </source>
</evidence>
<dbReference type="AlphaFoldDB" id="A0A511D338"/>
<gene>
    <name evidence="6" type="ORF">PA7_11550</name>
</gene>
<dbReference type="Proteomes" id="UP000321328">
    <property type="component" value="Unassembled WGS sequence"/>
</dbReference>
<dbReference type="InterPro" id="IPR050194">
    <property type="entry name" value="Glycosyltransferase_grp1"/>
</dbReference>
<dbReference type="SUPFAM" id="SSF53756">
    <property type="entry name" value="UDP-Glycosyltransferase/glycogen phosphorylase"/>
    <property type="match status" value="1"/>
</dbReference>
<dbReference type="OrthoDB" id="9810929at2"/>
<dbReference type="EMBL" id="BJVI01000008">
    <property type="protein sequence ID" value="GEL17318.1"/>
    <property type="molecule type" value="Genomic_DNA"/>
</dbReference>
<dbReference type="InterPro" id="IPR028098">
    <property type="entry name" value="Glyco_trans_4-like_N"/>
</dbReference>
<accession>A0A511D338</accession>